<feature type="region of interest" description="Disordered" evidence="4">
    <location>
        <begin position="1"/>
        <end position="22"/>
    </location>
</feature>
<evidence type="ECO:0000256" key="4">
    <source>
        <dbReference type="SAM" id="MobiDB-lite"/>
    </source>
</evidence>
<evidence type="ECO:0000256" key="1">
    <source>
        <dbReference type="ARBA" id="ARBA00001445"/>
    </source>
</evidence>
<dbReference type="InterPro" id="IPR013783">
    <property type="entry name" value="Ig-like_fold"/>
</dbReference>
<protein>
    <recommendedName>
        <fullName evidence="2">alpha-L-rhamnosidase</fullName>
        <ecNumber evidence="2">3.2.1.40</ecNumber>
    </recommendedName>
</protein>
<dbReference type="PANTHER" id="PTHR33307:SF6">
    <property type="entry name" value="ALPHA-RHAMNOSIDASE (EUROFUNG)-RELATED"/>
    <property type="match status" value="1"/>
</dbReference>
<keyword evidence="8" id="KW-1185">Reference proteome</keyword>
<dbReference type="Pfam" id="PF17390">
    <property type="entry name" value="Bac_rhamnosid_C"/>
    <property type="match status" value="1"/>
</dbReference>
<dbReference type="PANTHER" id="PTHR33307">
    <property type="entry name" value="ALPHA-RHAMNOSIDASE (EUROFUNG)"/>
    <property type="match status" value="1"/>
</dbReference>
<feature type="compositionally biased region" description="Low complexity" evidence="4">
    <location>
        <begin position="445"/>
        <end position="460"/>
    </location>
</feature>
<dbReference type="EC" id="3.2.1.40" evidence="2"/>
<dbReference type="InterPro" id="IPR035396">
    <property type="entry name" value="Bac_rhamnosid6H"/>
</dbReference>
<dbReference type="InterPro" id="IPR035398">
    <property type="entry name" value="Bac_rhamnosid_C"/>
</dbReference>
<dbReference type="InterPro" id="IPR012341">
    <property type="entry name" value="6hp_glycosidase-like_sf"/>
</dbReference>
<evidence type="ECO:0000313" key="7">
    <source>
        <dbReference type="EMBL" id="BCT77432.1"/>
    </source>
</evidence>
<evidence type="ECO:0000259" key="5">
    <source>
        <dbReference type="Pfam" id="PF17389"/>
    </source>
</evidence>
<dbReference type="InterPro" id="IPR016007">
    <property type="entry name" value="Alpha_rhamnosid"/>
</dbReference>
<organism evidence="7 8">
    <name type="scientific">Sinomonas cyclohexanicum</name>
    <name type="common">Corynebacterium cyclohexanicum</name>
    <dbReference type="NCBI Taxonomy" id="322009"/>
    <lineage>
        <taxon>Bacteria</taxon>
        <taxon>Bacillati</taxon>
        <taxon>Actinomycetota</taxon>
        <taxon>Actinomycetes</taxon>
        <taxon>Micrococcales</taxon>
        <taxon>Micrococcaceae</taxon>
        <taxon>Sinomonas</taxon>
    </lineage>
</organism>
<dbReference type="RefSeq" id="WP_229230137.1">
    <property type="nucleotide sequence ID" value="NZ_AP024525.1"/>
</dbReference>
<feature type="region of interest" description="Disordered" evidence="4">
    <location>
        <begin position="267"/>
        <end position="288"/>
    </location>
</feature>
<keyword evidence="3" id="KW-0378">Hydrolase</keyword>
<proteinExistence type="predicted"/>
<dbReference type="Gene3D" id="2.60.40.10">
    <property type="entry name" value="Immunoglobulins"/>
    <property type="match status" value="1"/>
</dbReference>
<dbReference type="SUPFAM" id="SSF48208">
    <property type="entry name" value="Six-hairpin glycosidases"/>
    <property type="match status" value="1"/>
</dbReference>
<dbReference type="EMBL" id="AP024525">
    <property type="protein sequence ID" value="BCT77432.1"/>
    <property type="molecule type" value="Genomic_DNA"/>
</dbReference>
<accession>A0ABM7PZ40</accession>
<feature type="region of interest" description="Disordered" evidence="4">
    <location>
        <begin position="36"/>
        <end position="73"/>
    </location>
</feature>
<evidence type="ECO:0000256" key="3">
    <source>
        <dbReference type="ARBA" id="ARBA00022801"/>
    </source>
</evidence>
<evidence type="ECO:0000259" key="6">
    <source>
        <dbReference type="Pfam" id="PF17390"/>
    </source>
</evidence>
<dbReference type="Proteomes" id="UP001319861">
    <property type="component" value="Chromosome"/>
</dbReference>
<comment type="catalytic activity">
    <reaction evidence="1">
        <text>Hydrolysis of terminal non-reducing alpha-L-rhamnose residues in alpha-L-rhamnosides.</text>
        <dbReference type="EC" id="3.2.1.40"/>
    </reaction>
</comment>
<name>A0ABM7PZ40_SINCY</name>
<dbReference type="Gene3D" id="1.50.10.10">
    <property type="match status" value="1"/>
</dbReference>
<dbReference type="Gene3D" id="2.60.120.260">
    <property type="entry name" value="Galactose-binding domain-like"/>
    <property type="match status" value="2"/>
</dbReference>
<gene>
    <name evidence="7" type="ORF">SCMU_32740</name>
</gene>
<feature type="domain" description="Alpha-L-rhamnosidase C-terminal" evidence="6">
    <location>
        <begin position="1073"/>
        <end position="1121"/>
    </location>
</feature>
<feature type="domain" description="Alpha-L-rhamnosidase six-hairpin glycosidase" evidence="5">
    <location>
        <begin position="705"/>
        <end position="1048"/>
    </location>
</feature>
<feature type="region of interest" description="Disordered" evidence="4">
    <location>
        <begin position="445"/>
        <end position="465"/>
    </location>
</feature>
<evidence type="ECO:0000256" key="2">
    <source>
        <dbReference type="ARBA" id="ARBA00012652"/>
    </source>
</evidence>
<sequence>MTGTDTSVARRARDATGASGLLVPLRLRVEGAEDCLSAGPTPRLSWHAEVLAGSDAPGRDPSNGPDPDPRLMPVAAEPHVRAEDGRTLWAPGPVPLPSHATTRVAVPADAALPADTACTWSVRLRTADGAWGLWSDEHSFATGPGSADWTAGWITRAPGGRAPLRLERGVGGRPELRWHGTPFLPVPCVAAPVGPVVPADPGADFTLEAELRPVLGACGIAFHSAGPGTGLLLELGPGERLTLRPLPAWDQPCEPRDWATAPLAEATLPPAAPGATDRHPDGRVRPGETPWRRLRAEARRGRIIVAVDGVPLLNAALPRPPVAGGTRFALHAAPRAEGALRALGIERAGTEAFRWAADGPAGLPVPWPAETPFRQPDEWSLLRAEVRLAGPVRRAVLYAAARHQAWVHVGGREVLALCSFGYPGEDYFDAADVTAAVRAATGSPASAAAAPDEAPAPDEAAGPDRPRLALGALVHWYGPGQGRAAGHPGFLAELRVEYEDGSRESFGTGPGWRASEAPYAQAGYRNDEGDAVEHALGPLPAGWGAPGFAEGPGWGPAVVLGAHPHEHFPSLHPRRAHVTEERVWPAARLEAGDGTRVADFGTVRALRPRVDLRGGSETTRLRAGYSLRPDGRVDEAKTPSQNTDMSFLAGPGFSGTVGEPAVPFDARVHLGFRYLEIEAPESPGAVAADVSAAVVRADHPASPAAVETSDPALNRVLALLQDSALHGVQERFMDTPTREKGQFLADAVNISLTTMAAFGEREFTRQALREFVWSGARYWDTPGERGRVNAVYPNGDGKRDIPDFSLMLPEWAEAYWRHSGDDAFAVELLPALEATCGYVLRAIPAEGPCAGLVTELPGGSGPYLHGIVDWPAPNRFGYDMSAAARTAVNAQAYAALASTARLARALGQRTTAARLASRAGALAAAMEARLRVDGVLVDGLAADGTPSPHASQHATAMPLAVGATGPAHRTADAARAASLGLRMGPMTWHRLLAGLVGEGRTEEALGVVLDDPARGPLAWLARGATSAWESWELVEGTDFSQSHAWAAAAWPVLVDGVLGLRRTAPGVFELSPPSCRLEWARADLPLEQGRLRVGWRRTAAGVHLDCELPPGTRATVSVAAHDGAPRLLGPGRHALRLGDYASAAR</sequence>
<dbReference type="Gene3D" id="2.60.420.10">
    <property type="entry name" value="Maltose phosphorylase, domain 3"/>
    <property type="match status" value="1"/>
</dbReference>
<evidence type="ECO:0000313" key="8">
    <source>
        <dbReference type="Proteomes" id="UP001319861"/>
    </source>
</evidence>
<feature type="compositionally biased region" description="Basic and acidic residues" evidence="4">
    <location>
        <begin position="276"/>
        <end position="288"/>
    </location>
</feature>
<dbReference type="InterPro" id="IPR008928">
    <property type="entry name" value="6-hairpin_glycosidase_sf"/>
</dbReference>
<dbReference type="Pfam" id="PF17389">
    <property type="entry name" value="Bac_rhamnosid6H"/>
    <property type="match status" value="1"/>
</dbReference>
<reference evidence="7 8" key="1">
    <citation type="journal article" date="2021" name="J. Biosci. Bioeng.">
        <title>Identification and characterization of a chc gene cluster responsible for the aromatization pathway of cyclohexanecarboxylate degradation in Sinomonas cyclohexanicum ATCC 51369.</title>
        <authorList>
            <person name="Yamamoto T."/>
            <person name="Hasegawa Y."/>
            <person name="Lau P.C.K."/>
            <person name="Iwaki H."/>
        </authorList>
    </citation>
    <scope>NUCLEOTIDE SEQUENCE [LARGE SCALE GENOMIC DNA]</scope>
    <source>
        <strain evidence="7 8">ATCC 51369</strain>
    </source>
</reference>